<evidence type="ECO:0000256" key="5">
    <source>
        <dbReference type="ARBA" id="ARBA00022840"/>
    </source>
</evidence>
<name>A0A1I6YYA4_9BURK</name>
<gene>
    <name evidence="7" type="ORF">SAMN05192563_100231</name>
</gene>
<dbReference type="PROSITE" id="PS50893">
    <property type="entry name" value="ABC_TRANSPORTER_2"/>
    <property type="match status" value="1"/>
</dbReference>
<dbReference type="InterPro" id="IPR027417">
    <property type="entry name" value="P-loop_NTPase"/>
</dbReference>
<dbReference type="InterPro" id="IPR003593">
    <property type="entry name" value="AAA+_ATPase"/>
</dbReference>
<dbReference type="InterPro" id="IPR015855">
    <property type="entry name" value="ABC_transpr_MalK-like"/>
</dbReference>
<keyword evidence="3" id="KW-0997">Cell inner membrane</keyword>
<dbReference type="CDD" id="cd03301">
    <property type="entry name" value="ABC_MalK_N"/>
    <property type="match status" value="1"/>
</dbReference>
<accession>A0A1I6YYA4</accession>
<organism evidence="7 8">
    <name type="scientific">Paraburkholderia aspalathi</name>
    <dbReference type="NCBI Taxonomy" id="1324617"/>
    <lineage>
        <taxon>Bacteria</taxon>
        <taxon>Pseudomonadati</taxon>
        <taxon>Pseudomonadota</taxon>
        <taxon>Betaproteobacteria</taxon>
        <taxon>Burkholderiales</taxon>
        <taxon>Burkholderiaceae</taxon>
        <taxon>Paraburkholderia</taxon>
    </lineage>
</organism>
<evidence type="ECO:0000256" key="3">
    <source>
        <dbReference type="ARBA" id="ARBA00022519"/>
    </source>
</evidence>
<dbReference type="GO" id="GO:0016887">
    <property type="term" value="F:ATP hydrolysis activity"/>
    <property type="evidence" value="ECO:0007669"/>
    <property type="project" value="InterPro"/>
</dbReference>
<dbReference type="Proteomes" id="UP000198844">
    <property type="component" value="Unassembled WGS sequence"/>
</dbReference>
<dbReference type="GO" id="GO:0005524">
    <property type="term" value="F:ATP binding"/>
    <property type="evidence" value="ECO:0007669"/>
    <property type="project" value="UniProtKB-KW"/>
</dbReference>
<dbReference type="GO" id="GO:0008643">
    <property type="term" value="P:carbohydrate transport"/>
    <property type="evidence" value="ECO:0007669"/>
    <property type="project" value="InterPro"/>
</dbReference>
<dbReference type="InterPro" id="IPR003439">
    <property type="entry name" value="ABC_transporter-like_ATP-bd"/>
</dbReference>
<dbReference type="RefSeq" id="WP_093632810.1">
    <property type="nucleotide sequence ID" value="NZ_FPBH01000002.1"/>
</dbReference>
<dbReference type="InterPro" id="IPR047641">
    <property type="entry name" value="ABC_transpr_MalK/UgpC-like"/>
</dbReference>
<protein>
    <submittedName>
        <fullName evidence="7">Carbohydrate ABC transporter ATP-binding protein, CUT1 family</fullName>
    </submittedName>
</protein>
<dbReference type="GO" id="GO:0140359">
    <property type="term" value="F:ABC-type transporter activity"/>
    <property type="evidence" value="ECO:0007669"/>
    <property type="project" value="InterPro"/>
</dbReference>
<evidence type="ECO:0000256" key="4">
    <source>
        <dbReference type="ARBA" id="ARBA00022741"/>
    </source>
</evidence>
<evidence type="ECO:0000313" key="7">
    <source>
        <dbReference type="EMBL" id="SFT55435.1"/>
    </source>
</evidence>
<dbReference type="OrthoDB" id="2550338at2"/>
<sequence>MAEIQLRNVSKRFGDIHAVDDLSIDVDDGEFIVLLGPSGAGKTTTLRLIAGLERPDTGEVLIDGAIATGVHPSDRDVAFIFQQYSLYPHLTVFGNLAFPLRSPRRRSSEAEVRARVHAVAEMLHMESKLDNMATHLSGGEMQRVAIGRALVRQPKAFLMDEPLSSLDAKLREELRIELKRLHRTIGATIVYVTHDQVEATTLADRIGILEHGRLVQLGTPREVYGNPVSLSAAQRLGSPPINLLPPALFDSAYMPAGTATVAIRPEDVVLHDGDTRDQRDVSGAQDALNLKVLEYSPLRHLLILDRAGTAVVATTVAERNFTPGQSVGVSLPARSLLYFRADGRRIAT</sequence>
<dbReference type="FunFam" id="3.40.50.300:FF:000042">
    <property type="entry name" value="Maltose/maltodextrin ABC transporter, ATP-binding protein"/>
    <property type="match status" value="1"/>
</dbReference>
<dbReference type="EMBL" id="FPBH01000002">
    <property type="protein sequence ID" value="SFT55435.1"/>
    <property type="molecule type" value="Genomic_DNA"/>
</dbReference>
<reference evidence="7 8" key="1">
    <citation type="submission" date="2016-10" db="EMBL/GenBank/DDBJ databases">
        <authorList>
            <person name="de Groot N.N."/>
        </authorList>
    </citation>
    <scope>NUCLEOTIDE SEQUENCE [LARGE SCALE GENOMIC DNA]</scope>
    <source>
        <strain evidence="7 8">LMG 27731</strain>
    </source>
</reference>
<dbReference type="PROSITE" id="PS00211">
    <property type="entry name" value="ABC_TRANSPORTER_1"/>
    <property type="match status" value="1"/>
</dbReference>
<feature type="domain" description="ABC transporter" evidence="6">
    <location>
        <begin position="4"/>
        <end position="236"/>
    </location>
</feature>
<keyword evidence="1" id="KW-0813">Transport</keyword>
<evidence type="ECO:0000259" key="6">
    <source>
        <dbReference type="PROSITE" id="PS50893"/>
    </source>
</evidence>
<keyword evidence="2" id="KW-1003">Cell membrane</keyword>
<dbReference type="AlphaFoldDB" id="A0A1I6YYA4"/>
<dbReference type="SMART" id="SM00382">
    <property type="entry name" value="AAA"/>
    <property type="match status" value="1"/>
</dbReference>
<keyword evidence="4" id="KW-0547">Nucleotide-binding</keyword>
<dbReference type="Pfam" id="PF00005">
    <property type="entry name" value="ABC_tran"/>
    <property type="match status" value="1"/>
</dbReference>
<dbReference type="GO" id="GO:0055052">
    <property type="term" value="C:ATP-binding cassette (ABC) transporter complex, substrate-binding subunit-containing"/>
    <property type="evidence" value="ECO:0007669"/>
    <property type="project" value="TreeGrafter"/>
</dbReference>
<evidence type="ECO:0000256" key="1">
    <source>
        <dbReference type="ARBA" id="ARBA00022448"/>
    </source>
</evidence>
<evidence type="ECO:0000256" key="2">
    <source>
        <dbReference type="ARBA" id="ARBA00022475"/>
    </source>
</evidence>
<dbReference type="PANTHER" id="PTHR43875:SF1">
    <property type="entry name" value="OSMOPROTECTIVE COMPOUNDS UPTAKE ATP-BINDING PROTEIN GGTA"/>
    <property type="match status" value="1"/>
</dbReference>
<dbReference type="InterPro" id="IPR017871">
    <property type="entry name" value="ABC_transporter-like_CS"/>
</dbReference>
<keyword evidence="3" id="KW-0472">Membrane</keyword>
<evidence type="ECO:0000313" key="8">
    <source>
        <dbReference type="Proteomes" id="UP000198844"/>
    </source>
</evidence>
<dbReference type="PANTHER" id="PTHR43875">
    <property type="entry name" value="MALTODEXTRIN IMPORT ATP-BINDING PROTEIN MSMX"/>
    <property type="match status" value="1"/>
</dbReference>
<dbReference type="InterPro" id="IPR008995">
    <property type="entry name" value="Mo/tungstate-bd_C_term_dom"/>
</dbReference>
<keyword evidence="5 7" id="KW-0067">ATP-binding</keyword>
<dbReference type="Gene3D" id="3.40.50.300">
    <property type="entry name" value="P-loop containing nucleotide triphosphate hydrolases"/>
    <property type="match status" value="1"/>
</dbReference>
<dbReference type="SUPFAM" id="SSF50331">
    <property type="entry name" value="MOP-like"/>
    <property type="match status" value="1"/>
</dbReference>
<dbReference type="SUPFAM" id="SSF52540">
    <property type="entry name" value="P-loop containing nucleoside triphosphate hydrolases"/>
    <property type="match status" value="1"/>
</dbReference>
<proteinExistence type="predicted"/>